<reference evidence="1 2" key="1">
    <citation type="journal article" date="2019" name="Int. J. Syst. Evol. Microbiol.">
        <title>The Global Catalogue of Microorganisms (GCM) 10K type strain sequencing project: providing services to taxonomists for standard genome sequencing and annotation.</title>
        <authorList>
            <consortium name="The Broad Institute Genomics Platform"/>
            <consortium name="The Broad Institute Genome Sequencing Center for Infectious Disease"/>
            <person name="Wu L."/>
            <person name="Ma J."/>
        </authorList>
    </citation>
    <scope>NUCLEOTIDE SEQUENCE [LARGE SCALE GENOMIC DNA]</scope>
    <source>
        <strain evidence="1 2">JCM 11136</strain>
    </source>
</reference>
<evidence type="ECO:0000313" key="1">
    <source>
        <dbReference type="EMBL" id="GAA0936779.1"/>
    </source>
</evidence>
<accession>A0ABN1Q2W6</accession>
<proteinExistence type="predicted"/>
<protein>
    <submittedName>
        <fullName evidence="1">Uncharacterized protein</fullName>
    </submittedName>
</protein>
<evidence type="ECO:0000313" key="2">
    <source>
        <dbReference type="Proteomes" id="UP001501578"/>
    </source>
</evidence>
<dbReference type="RefSeq" id="WP_343951985.1">
    <property type="nucleotide sequence ID" value="NZ_BAAAHQ010000023.1"/>
</dbReference>
<dbReference type="SUPFAM" id="SSF52540">
    <property type="entry name" value="P-loop containing nucleoside triphosphate hydrolases"/>
    <property type="match status" value="1"/>
</dbReference>
<dbReference type="Proteomes" id="UP001501578">
    <property type="component" value="Unassembled WGS sequence"/>
</dbReference>
<dbReference type="Gene3D" id="3.40.50.300">
    <property type="entry name" value="P-loop containing nucleotide triphosphate hydrolases"/>
    <property type="match status" value="2"/>
</dbReference>
<gene>
    <name evidence="1" type="ORF">GCM10009560_45700</name>
</gene>
<dbReference type="EMBL" id="BAAAHQ010000023">
    <property type="protein sequence ID" value="GAA0936779.1"/>
    <property type="molecule type" value="Genomic_DNA"/>
</dbReference>
<dbReference type="InterPro" id="IPR027417">
    <property type="entry name" value="P-loop_NTPase"/>
</dbReference>
<organism evidence="1 2">
    <name type="scientific">Nonomuraea longicatena</name>
    <dbReference type="NCBI Taxonomy" id="83682"/>
    <lineage>
        <taxon>Bacteria</taxon>
        <taxon>Bacillati</taxon>
        <taxon>Actinomycetota</taxon>
        <taxon>Actinomycetes</taxon>
        <taxon>Streptosporangiales</taxon>
        <taxon>Streptosporangiaceae</taxon>
        <taxon>Nonomuraea</taxon>
    </lineage>
</organism>
<sequence length="269" mass="28816">MPDAEFSLCRLRVAGDGLRRRFLARGWLPDLVEDAVAEGEALDRGGFPEAYVDTDGLTVAEVARLIRRRLRLATGPDGHRASAVTAPPVPEEKLPLLWFTGATAVGKSTVGYQVFRHLYGTGTRTAYLDLRQIAALPAADRRLKAANLAAVWAGFRAAGARRLVVSGEADTGETIGRYTDALTDLTPTVCRLHASPETLRERVAERGRGGGPTIPGDAIKGLDPDGLRRVADRAAQEAAALDRTGTGDLRIDTDGRSAQQVADDVINRL</sequence>
<comment type="caution">
    <text evidence="1">The sequence shown here is derived from an EMBL/GenBank/DDBJ whole genome shotgun (WGS) entry which is preliminary data.</text>
</comment>
<name>A0ABN1Q2W6_9ACTN</name>
<keyword evidence="2" id="KW-1185">Reference proteome</keyword>